<comment type="caution">
    <text evidence="1">The sequence shown here is derived from an EMBL/GenBank/DDBJ whole genome shotgun (WGS) entry which is preliminary data.</text>
</comment>
<dbReference type="AlphaFoldDB" id="A0A437AK05"/>
<accession>A0A437AK05</accession>
<proteinExistence type="predicted"/>
<dbReference type="EMBL" id="RCSS01000497">
    <property type="protein sequence ID" value="RVD91521.1"/>
    <property type="molecule type" value="Genomic_DNA"/>
</dbReference>
<dbReference type="Proteomes" id="UP000282876">
    <property type="component" value="Unassembled WGS sequence"/>
</dbReference>
<evidence type="ECO:0000313" key="2">
    <source>
        <dbReference type="Proteomes" id="UP000282876"/>
    </source>
</evidence>
<name>A0A437AK05_9MICR</name>
<dbReference type="VEuPathDB" id="MicrosporidiaDB:TUBRATIS_20300"/>
<reference evidence="1 2" key="1">
    <citation type="submission" date="2018-10" db="EMBL/GenBank/DDBJ databases">
        <title>Draft genome sequence of the microsporidian Tubulinosema ratisbonensis.</title>
        <authorList>
            <person name="Polonais V."/>
            <person name="Peyretaillade E."/>
            <person name="Niehus S."/>
            <person name="Wawrzyniak I."/>
            <person name="Franchet A."/>
            <person name="Gaspin C."/>
            <person name="Reichstadt M."/>
            <person name="Belser C."/>
            <person name="Labadie K."/>
            <person name="Delbac F."/>
            <person name="Ferrandon D."/>
        </authorList>
    </citation>
    <scope>NUCLEOTIDE SEQUENCE [LARGE SCALE GENOMIC DNA]</scope>
    <source>
        <strain evidence="1 2">Franzen</strain>
    </source>
</reference>
<keyword evidence="2" id="KW-1185">Reference proteome</keyword>
<gene>
    <name evidence="1" type="ORF">TUBRATIS_20300</name>
</gene>
<sequence>MTKFKIYLGNETICKTNSISLIEKTNLENVNEYTPDTKIHLKPINKLNFPIYDIKFNEQIEDFLYKRMEECDSINIVEIFCEKIFSDILIDFFYFFSDCGIKNIIIFTNFEYKNEEINYEFLGNEEFFKKINFK</sequence>
<organism evidence="1 2">
    <name type="scientific">Tubulinosema ratisbonensis</name>
    <dbReference type="NCBI Taxonomy" id="291195"/>
    <lineage>
        <taxon>Eukaryota</taxon>
        <taxon>Fungi</taxon>
        <taxon>Fungi incertae sedis</taxon>
        <taxon>Microsporidia</taxon>
        <taxon>Tubulinosematoidea</taxon>
        <taxon>Tubulinosematidae</taxon>
        <taxon>Tubulinosema</taxon>
    </lineage>
</organism>
<protein>
    <submittedName>
        <fullName evidence="1">Uncharacterized protein</fullName>
    </submittedName>
</protein>
<evidence type="ECO:0000313" key="1">
    <source>
        <dbReference type="EMBL" id="RVD91521.1"/>
    </source>
</evidence>